<dbReference type="PANTHER" id="PTHR31157:SF1">
    <property type="entry name" value="SCP DOMAIN-CONTAINING PROTEIN"/>
    <property type="match status" value="1"/>
</dbReference>
<evidence type="ECO:0000259" key="2">
    <source>
        <dbReference type="Pfam" id="PF00188"/>
    </source>
</evidence>
<comment type="caution">
    <text evidence="3">The sequence shown here is derived from an EMBL/GenBank/DDBJ whole genome shotgun (WGS) entry which is preliminary data.</text>
</comment>
<evidence type="ECO:0000313" key="3">
    <source>
        <dbReference type="EMBL" id="CAG9313749.1"/>
    </source>
</evidence>
<dbReference type="AlphaFoldDB" id="A0AAU9IZG5"/>
<dbReference type="Gene3D" id="3.40.33.10">
    <property type="entry name" value="CAP"/>
    <property type="match status" value="2"/>
</dbReference>
<feature type="compositionally biased region" description="Basic and acidic residues" evidence="1">
    <location>
        <begin position="488"/>
        <end position="507"/>
    </location>
</feature>
<feature type="region of interest" description="Disordered" evidence="1">
    <location>
        <begin position="382"/>
        <end position="405"/>
    </location>
</feature>
<keyword evidence="4" id="KW-1185">Reference proteome</keyword>
<evidence type="ECO:0000256" key="1">
    <source>
        <dbReference type="SAM" id="MobiDB-lite"/>
    </source>
</evidence>
<dbReference type="PANTHER" id="PTHR31157">
    <property type="entry name" value="SCP DOMAIN-CONTAINING PROTEIN"/>
    <property type="match status" value="1"/>
</dbReference>
<dbReference type="Pfam" id="PF00188">
    <property type="entry name" value="CAP"/>
    <property type="match status" value="2"/>
</dbReference>
<feature type="compositionally biased region" description="Polar residues" evidence="1">
    <location>
        <begin position="396"/>
        <end position="405"/>
    </location>
</feature>
<sequence length="634" mass="69674">MDTQNICQEVLTELNIARTRPHAYADKISSLLPRFRGKELHMPGQPVLLTKEGPSAVQECINALRSAEPLEMLTWSNGLARAAQDHCNDQGLKGKMGHNGSDGSSPADRAKRYGSGNYIGGENIDYGSNVATEIVSSLLIDDGVSNRGHRENILNSRYNFAGVGLGPHKVYRFMCTIDFAGTYTESENGQNNSIQSGNNLRNSPQQNRNNSPKSQDAKIQQPKAQLPRAGKVQVSPTNARVKQTSPGPQPASKQPINSNINRPSHIAPPKPQPKPTVSSNPKPAIPTKTPPQKPTLSPESLSSLQHAVLEELNQVRTNPRGYASHVTEILKYYHGNMFQKPGEITIVTQEGPAAVRECVQVLGSTSPICPFQFSEGLSKAAQDHCNDTGPKGKTGHSGTDGSSMGSRIERYGNWNTCIGENIDYGNSTAREIILALLIDDGVSSRGHRTNILNPNYRIVGIGYGPHAHYHHMCTIDFAGGFTDSSNHNSHEEPYPRNPLEPKEENKWSSEPPEEDKNTYSTNPSDLYQDESTKEYYSRCPSFPDENLVEISDPQKPGCKLLSNNPTAYYINKNNMKSMMEDMMSEGMPEGAVSMKTTREMSTRNGKVTVKTVKLFTFQDGSTKRVETITESSQM</sequence>
<evidence type="ECO:0000313" key="4">
    <source>
        <dbReference type="Proteomes" id="UP001162131"/>
    </source>
</evidence>
<name>A0AAU9IZG5_9CILI</name>
<protein>
    <recommendedName>
        <fullName evidence="2">SCP domain-containing protein</fullName>
    </recommendedName>
</protein>
<dbReference type="SUPFAM" id="SSF55797">
    <property type="entry name" value="PR-1-like"/>
    <property type="match status" value="2"/>
</dbReference>
<reference evidence="3" key="1">
    <citation type="submission" date="2021-09" db="EMBL/GenBank/DDBJ databases">
        <authorList>
            <consortium name="AG Swart"/>
            <person name="Singh M."/>
            <person name="Singh A."/>
            <person name="Seah K."/>
            <person name="Emmerich C."/>
        </authorList>
    </citation>
    <scope>NUCLEOTIDE SEQUENCE</scope>
    <source>
        <strain evidence="3">ATCC30299</strain>
    </source>
</reference>
<feature type="domain" description="SCP" evidence="2">
    <location>
        <begin position="59"/>
        <end position="173"/>
    </location>
</feature>
<dbReference type="Proteomes" id="UP001162131">
    <property type="component" value="Unassembled WGS sequence"/>
</dbReference>
<dbReference type="InterPro" id="IPR014044">
    <property type="entry name" value="CAP_dom"/>
</dbReference>
<gene>
    <name evidence="3" type="ORF">BSTOLATCC_MIC9554</name>
</gene>
<feature type="compositionally biased region" description="Polar residues" evidence="1">
    <location>
        <begin position="200"/>
        <end position="218"/>
    </location>
</feature>
<dbReference type="InterPro" id="IPR035940">
    <property type="entry name" value="CAP_sf"/>
</dbReference>
<feature type="domain" description="SCP" evidence="2">
    <location>
        <begin position="365"/>
        <end position="469"/>
    </location>
</feature>
<feature type="region of interest" description="Disordered" evidence="1">
    <location>
        <begin position="91"/>
        <end position="114"/>
    </location>
</feature>
<feature type="region of interest" description="Disordered" evidence="1">
    <location>
        <begin position="484"/>
        <end position="538"/>
    </location>
</feature>
<feature type="compositionally biased region" description="Polar residues" evidence="1">
    <location>
        <begin position="234"/>
        <end position="262"/>
    </location>
</feature>
<organism evidence="3 4">
    <name type="scientific">Blepharisma stoltei</name>
    <dbReference type="NCBI Taxonomy" id="1481888"/>
    <lineage>
        <taxon>Eukaryota</taxon>
        <taxon>Sar</taxon>
        <taxon>Alveolata</taxon>
        <taxon>Ciliophora</taxon>
        <taxon>Postciliodesmatophora</taxon>
        <taxon>Heterotrichea</taxon>
        <taxon>Heterotrichida</taxon>
        <taxon>Blepharismidae</taxon>
        <taxon>Blepharisma</taxon>
    </lineage>
</organism>
<dbReference type="EMBL" id="CAJZBQ010000011">
    <property type="protein sequence ID" value="CAG9313749.1"/>
    <property type="molecule type" value="Genomic_DNA"/>
</dbReference>
<feature type="compositionally biased region" description="Low complexity" evidence="1">
    <location>
        <begin position="187"/>
        <end position="199"/>
    </location>
</feature>
<proteinExistence type="predicted"/>
<dbReference type="CDD" id="cd05379">
    <property type="entry name" value="CAP_bacterial"/>
    <property type="match status" value="2"/>
</dbReference>
<feature type="region of interest" description="Disordered" evidence="1">
    <location>
        <begin position="187"/>
        <end position="301"/>
    </location>
</feature>
<accession>A0AAU9IZG5</accession>